<evidence type="ECO:0000256" key="3">
    <source>
        <dbReference type="ARBA" id="ARBA00008086"/>
    </source>
</evidence>
<evidence type="ECO:0000256" key="4">
    <source>
        <dbReference type="ARBA" id="ARBA00012547"/>
    </source>
</evidence>
<dbReference type="EC" id="5.3.1.17" evidence="4"/>
<dbReference type="GO" id="GO:0046872">
    <property type="term" value="F:metal ion binding"/>
    <property type="evidence" value="ECO:0007669"/>
    <property type="project" value="UniProtKB-KW"/>
</dbReference>
<organism evidence="8 9">
    <name type="scientific">Termitidicoccus mucosus</name>
    <dbReference type="NCBI Taxonomy" id="1184151"/>
    <lineage>
        <taxon>Bacteria</taxon>
        <taxon>Pseudomonadati</taxon>
        <taxon>Verrucomicrobiota</taxon>
        <taxon>Opitutia</taxon>
        <taxon>Opitutales</taxon>
        <taxon>Opitutaceae</taxon>
        <taxon>Termitidicoccus</taxon>
    </lineage>
</organism>
<dbReference type="InterPro" id="IPR014710">
    <property type="entry name" value="RmlC-like_jellyroll"/>
</dbReference>
<dbReference type="GO" id="GO:0008697">
    <property type="term" value="F:4-deoxy-L-threo-5-hexosulose-uronate ketol-isomerase activity"/>
    <property type="evidence" value="ECO:0007669"/>
    <property type="project" value="UniProtKB-EC"/>
</dbReference>
<dbReference type="SUPFAM" id="SSF51182">
    <property type="entry name" value="RmlC-like cupins"/>
    <property type="match status" value="1"/>
</dbReference>
<dbReference type="PANTHER" id="PTHR38461">
    <property type="entry name" value="4-DEOXY-L-THREO-5-HEXOSULOSE-URONATE KETOL-ISOMERASE"/>
    <property type="match status" value="1"/>
</dbReference>
<proteinExistence type="inferred from homology"/>
<evidence type="ECO:0000256" key="6">
    <source>
        <dbReference type="ARBA" id="ARBA00022833"/>
    </source>
</evidence>
<keyword evidence="9" id="KW-1185">Reference proteome</keyword>
<dbReference type="GO" id="GO:0019698">
    <property type="term" value="P:D-galacturonate catabolic process"/>
    <property type="evidence" value="ECO:0007669"/>
    <property type="project" value="TreeGrafter"/>
</dbReference>
<dbReference type="Gene3D" id="2.60.120.520">
    <property type="entry name" value="pectin degrading enzyme 5-keto 4- deoxyuronate isomerase, domain 1"/>
    <property type="match status" value="1"/>
</dbReference>
<dbReference type="OrthoDB" id="9770644at2"/>
<comment type="caution">
    <text evidence="8">The sequence shown here is derived from an EMBL/GenBank/DDBJ whole genome shotgun (WGS) entry which is preliminary data.</text>
</comment>
<evidence type="ECO:0000256" key="2">
    <source>
        <dbReference type="ARBA" id="ARBA00001947"/>
    </source>
</evidence>
<dbReference type="AlphaFoldDB" id="A0A178IKK3"/>
<evidence type="ECO:0000256" key="5">
    <source>
        <dbReference type="ARBA" id="ARBA00022723"/>
    </source>
</evidence>
<keyword evidence="7 8" id="KW-0413">Isomerase</keyword>
<sequence length="274" mass="30683">MKVHYSASPDCTNVMSTEKLRETYLLQNLFQPGQIVAHYTDLDRMIVVGVQPAGSPIKLGNYKPIGSSYFLERREIGILNLTAKTGTVTVGSAKYELGHLDCLYIGLGEKDVSFSGDTQFYCISTPAHAKYPTAVLRGEDIKTPPIGDPANANRRVIRRYIHQKEGGIKSCQLVMGCTTLETGSVWNTMPSHVHNRRTEIYLYFDIPQDQMVVHLMGEPDRTRHLTVRDREVALSPSWSIHTGVGTAAYRFVWAMGGDNQQYEDMDPVATKDLR</sequence>
<protein>
    <recommendedName>
        <fullName evidence="4">5-dehydro-4-deoxy-D-glucuronate isomerase</fullName>
        <ecNumber evidence="4">5.3.1.17</ecNumber>
    </recommendedName>
</protein>
<name>A0A178IKK3_9BACT</name>
<dbReference type="InterPro" id="IPR007045">
    <property type="entry name" value="KduI"/>
</dbReference>
<comment type="cofactor">
    <cofactor evidence="2">
        <name>Zn(2+)</name>
        <dbReference type="ChEBI" id="CHEBI:29105"/>
    </cofactor>
</comment>
<dbReference type="Pfam" id="PF04962">
    <property type="entry name" value="KduI"/>
    <property type="match status" value="1"/>
</dbReference>
<dbReference type="Proteomes" id="UP000078486">
    <property type="component" value="Unassembled WGS sequence"/>
</dbReference>
<reference evidence="8 9" key="1">
    <citation type="submission" date="2016-01" db="EMBL/GenBank/DDBJ databases">
        <title>High potential of lignocellulose degradation of a new Verrucomicrobia species.</title>
        <authorList>
            <person name="Wang Y."/>
            <person name="Shi Y."/>
            <person name="Qiu Z."/>
            <person name="Liu S."/>
            <person name="Yang H."/>
        </authorList>
    </citation>
    <scope>NUCLEOTIDE SEQUENCE [LARGE SCALE GENOMIC DNA]</scope>
    <source>
        <strain evidence="8 9">TSB47</strain>
    </source>
</reference>
<dbReference type="PANTHER" id="PTHR38461:SF1">
    <property type="entry name" value="4-DEOXY-L-THREO-5-HEXOSULOSE-URONATE KETOL-ISOMERASE"/>
    <property type="match status" value="1"/>
</dbReference>
<keyword evidence="6" id="KW-0862">Zinc</keyword>
<dbReference type="RefSeq" id="WP_068770286.1">
    <property type="nucleotide sequence ID" value="NZ_CP109796.1"/>
</dbReference>
<evidence type="ECO:0000256" key="1">
    <source>
        <dbReference type="ARBA" id="ARBA00000552"/>
    </source>
</evidence>
<dbReference type="CDD" id="cd20491">
    <property type="entry name" value="cupin_KduI_C"/>
    <property type="match status" value="1"/>
</dbReference>
<gene>
    <name evidence="8" type="ORF">AW736_10910</name>
</gene>
<dbReference type="Gene3D" id="2.60.120.10">
    <property type="entry name" value="Jelly Rolls"/>
    <property type="match status" value="1"/>
</dbReference>
<evidence type="ECO:0000313" key="8">
    <source>
        <dbReference type="EMBL" id="OAM89827.1"/>
    </source>
</evidence>
<dbReference type="EMBL" id="LRRQ01000076">
    <property type="protein sequence ID" value="OAM89827.1"/>
    <property type="molecule type" value="Genomic_DNA"/>
</dbReference>
<evidence type="ECO:0000256" key="7">
    <source>
        <dbReference type="ARBA" id="ARBA00023235"/>
    </source>
</evidence>
<dbReference type="CDD" id="cd20294">
    <property type="entry name" value="cupin_KduI_N"/>
    <property type="match status" value="1"/>
</dbReference>
<dbReference type="STRING" id="1184151.AW736_10910"/>
<accession>A0A178IKK3</accession>
<comment type="similarity">
    <text evidence="3">Belongs to the KduI family.</text>
</comment>
<dbReference type="InterPro" id="IPR011051">
    <property type="entry name" value="RmlC_Cupin_sf"/>
</dbReference>
<evidence type="ECO:0000313" key="9">
    <source>
        <dbReference type="Proteomes" id="UP000078486"/>
    </source>
</evidence>
<dbReference type="GO" id="GO:0042840">
    <property type="term" value="P:D-glucuronate catabolic process"/>
    <property type="evidence" value="ECO:0007669"/>
    <property type="project" value="TreeGrafter"/>
</dbReference>
<dbReference type="InterPro" id="IPR021120">
    <property type="entry name" value="KduI/IolB_isomerase"/>
</dbReference>
<dbReference type="NCBIfam" id="NF002091">
    <property type="entry name" value="PRK00924.1"/>
    <property type="match status" value="1"/>
</dbReference>
<comment type="catalytic activity">
    <reaction evidence="1">
        <text>5-dehydro-4-deoxy-D-glucuronate = 3-deoxy-D-glycero-2,5-hexodiulosonate</text>
        <dbReference type="Rhea" id="RHEA:23896"/>
        <dbReference type="ChEBI" id="CHEBI:17117"/>
        <dbReference type="ChEBI" id="CHEBI:29071"/>
        <dbReference type="EC" id="5.3.1.17"/>
    </reaction>
</comment>
<dbReference type="InterPro" id="IPR027449">
    <property type="entry name" value="KduI_N"/>
</dbReference>
<keyword evidence="5" id="KW-0479">Metal-binding</keyword>
<dbReference type="GO" id="GO:0045490">
    <property type="term" value="P:pectin catabolic process"/>
    <property type="evidence" value="ECO:0007669"/>
    <property type="project" value="InterPro"/>
</dbReference>